<keyword evidence="3" id="KW-0862">Zinc</keyword>
<dbReference type="GO" id="GO:0005654">
    <property type="term" value="C:nucleoplasm"/>
    <property type="evidence" value="ECO:0000318"/>
    <property type="project" value="GO_Central"/>
</dbReference>
<dbReference type="Proteomes" id="UP000007110">
    <property type="component" value="Unassembled WGS sequence"/>
</dbReference>
<dbReference type="InParanoid" id="A0A7M7HDX7"/>
<dbReference type="PANTHER" id="PTHR25462">
    <property type="entry name" value="BONUS, ISOFORM C-RELATED"/>
    <property type="match status" value="1"/>
</dbReference>
<evidence type="ECO:0000256" key="2">
    <source>
        <dbReference type="ARBA" id="ARBA00022771"/>
    </source>
</evidence>
<dbReference type="AlphaFoldDB" id="A0A7M7HDX7"/>
<dbReference type="PROSITE" id="PS00518">
    <property type="entry name" value="ZF_RING_1"/>
    <property type="match status" value="1"/>
</dbReference>
<evidence type="ECO:0000256" key="4">
    <source>
        <dbReference type="PROSITE-ProRule" id="PRU00024"/>
    </source>
</evidence>
<dbReference type="EnsemblMetazoa" id="XM_011668591">
    <property type="protein sequence ID" value="XP_011666893"/>
    <property type="gene ID" value="LOC105439506"/>
</dbReference>
<evidence type="ECO:0000256" key="3">
    <source>
        <dbReference type="ARBA" id="ARBA00022833"/>
    </source>
</evidence>
<reference evidence="7" key="2">
    <citation type="submission" date="2021-01" db="UniProtKB">
        <authorList>
            <consortium name="EnsemblMetazoa"/>
        </authorList>
    </citation>
    <scope>IDENTIFICATION</scope>
</reference>
<proteinExistence type="predicted"/>
<dbReference type="SMART" id="SM00184">
    <property type="entry name" value="RING"/>
    <property type="match status" value="2"/>
</dbReference>
<dbReference type="RefSeq" id="XP_011666893.2">
    <property type="nucleotide sequence ID" value="XM_011668591.2"/>
</dbReference>
<keyword evidence="8" id="KW-1185">Reference proteome</keyword>
<dbReference type="Gene3D" id="4.10.830.40">
    <property type="match status" value="1"/>
</dbReference>
<dbReference type="GO" id="GO:0008270">
    <property type="term" value="F:zinc ion binding"/>
    <property type="evidence" value="ECO:0007669"/>
    <property type="project" value="UniProtKB-KW"/>
</dbReference>
<dbReference type="SUPFAM" id="SSF57850">
    <property type="entry name" value="RING/U-box"/>
    <property type="match status" value="1"/>
</dbReference>
<dbReference type="PROSITE" id="PS50089">
    <property type="entry name" value="ZF_RING_2"/>
    <property type="match status" value="1"/>
</dbReference>
<dbReference type="GO" id="GO:0061630">
    <property type="term" value="F:ubiquitin protein ligase activity"/>
    <property type="evidence" value="ECO:0000318"/>
    <property type="project" value="GO_Central"/>
</dbReference>
<name>A0A7M7HDX7_STRPU</name>
<dbReference type="InterPro" id="IPR013083">
    <property type="entry name" value="Znf_RING/FYVE/PHD"/>
</dbReference>
<dbReference type="InterPro" id="IPR027370">
    <property type="entry name" value="Znf-RING_euk"/>
</dbReference>
<dbReference type="GeneID" id="105439506"/>
<accession>A0A7M7HDX7</accession>
<dbReference type="FunCoup" id="A0A7M7HDX7">
    <property type="interactions" value="120"/>
</dbReference>
<dbReference type="Pfam" id="PF13445">
    <property type="entry name" value="zf-RING_UBOX"/>
    <property type="match status" value="1"/>
</dbReference>
<feature type="domain" description="B box-type" evidence="6">
    <location>
        <begin position="160"/>
        <end position="203"/>
    </location>
</feature>
<protein>
    <submittedName>
        <fullName evidence="7">Uncharacterized protein</fullName>
    </submittedName>
</protein>
<evidence type="ECO:0000313" key="8">
    <source>
        <dbReference type="Proteomes" id="UP000007110"/>
    </source>
</evidence>
<dbReference type="PANTHER" id="PTHR25462:SF296">
    <property type="entry name" value="MEIOTIC P26, ISOFORM F"/>
    <property type="match status" value="1"/>
</dbReference>
<dbReference type="OrthoDB" id="111250at2759"/>
<dbReference type="InterPro" id="IPR047153">
    <property type="entry name" value="TRIM45/56/19-like"/>
</dbReference>
<reference evidence="8" key="1">
    <citation type="submission" date="2015-02" db="EMBL/GenBank/DDBJ databases">
        <title>Genome sequencing for Strongylocentrotus purpuratus.</title>
        <authorList>
            <person name="Murali S."/>
            <person name="Liu Y."/>
            <person name="Vee V."/>
            <person name="English A."/>
            <person name="Wang M."/>
            <person name="Skinner E."/>
            <person name="Han Y."/>
            <person name="Muzny D.M."/>
            <person name="Worley K.C."/>
            <person name="Gibbs R.A."/>
        </authorList>
    </citation>
    <scope>NUCLEOTIDE SEQUENCE</scope>
</reference>
<dbReference type="InterPro" id="IPR000315">
    <property type="entry name" value="Znf_B-box"/>
</dbReference>
<sequence>MHNMATAKQLSDSLQCPICQDLLSKPKLLPCSHSFCESCLNQLHSIRKFPVNISCPVCREVAHVPGNKVSNFPTNQIAKSLAEDFKKKSDAKARRDKRHGAFSGQSCTVCDGDDRDRATFYCQNCSEFLCDHCLQQHKKYKRNTLHEVVKARDIQTGIVKMQFACPEHPQELQQFVCITCLDRICCRCLEGNHRADEHEIIGMTDYKESQQQTLQLLRQRTEQKSVDIQNRSSFVKEKLRIVKNTIRQRKQDIEKSYDVSAKKLRMRKKELLDECNAYGNTLCHELEDMIECHNDFLEIMSDKTTLVNEGVKRLHKPDLSLSEHGAQIDGLETILQREAVSSLLPESTYIAHRAELLTFHRAATTNALDLGRLHVKEYELEEETEGTGGETTCLTPTEDTKVRFVSKNEQIKWPSVQSLSLQPRASDRAHGYGIFADFFRRPKRRGTEKSVAVE</sequence>
<keyword evidence="1" id="KW-0479">Metal-binding</keyword>
<evidence type="ECO:0000259" key="6">
    <source>
        <dbReference type="PROSITE" id="PS50119"/>
    </source>
</evidence>
<feature type="domain" description="RING-type" evidence="5">
    <location>
        <begin position="16"/>
        <end position="59"/>
    </location>
</feature>
<dbReference type="KEGG" id="spu:105439506"/>
<keyword evidence="2 4" id="KW-0863">Zinc-finger</keyword>
<dbReference type="Pfam" id="PF00643">
    <property type="entry name" value="zf-B_box"/>
    <property type="match status" value="2"/>
</dbReference>
<dbReference type="PROSITE" id="PS50119">
    <property type="entry name" value="ZF_BBOX"/>
    <property type="match status" value="2"/>
</dbReference>
<evidence type="ECO:0000313" key="7">
    <source>
        <dbReference type="EnsemblMetazoa" id="XP_011666893"/>
    </source>
</evidence>
<evidence type="ECO:0000256" key="1">
    <source>
        <dbReference type="ARBA" id="ARBA00022723"/>
    </source>
</evidence>
<dbReference type="InterPro" id="IPR017907">
    <property type="entry name" value="Znf_RING_CS"/>
</dbReference>
<dbReference type="SUPFAM" id="SSF57845">
    <property type="entry name" value="B-box zinc-binding domain"/>
    <property type="match status" value="1"/>
</dbReference>
<organism evidence="7 8">
    <name type="scientific">Strongylocentrotus purpuratus</name>
    <name type="common">Purple sea urchin</name>
    <dbReference type="NCBI Taxonomy" id="7668"/>
    <lineage>
        <taxon>Eukaryota</taxon>
        <taxon>Metazoa</taxon>
        <taxon>Echinodermata</taxon>
        <taxon>Eleutherozoa</taxon>
        <taxon>Echinozoa</taxon>
        <taxon>Echinoidea</taxon>
        <taxon>Euechinoidea</taxon>
        <taxon>Echinacea</taxon>
        <taxon>Camarodonta</taxon>
        <taxon>Echinidea</taxon>
        <taxon>Strongylocentrotidae</taxon>
        <taxon>Strongylocentrotus</taxon>
    </lineage>
</organism>
<dbReference type="Gene3D" id="3.30.40.10">
    <property type="entry name" value="Zinc/RING finger domain, C3HC4 (zinc finger)"/>
    <property type="match status" value="1"/>
</dbReference>
<dbReference type="Gene3D" id="3.30.160.60">
    <property type="entry name" value="Classic Zinc Finger"/>
    <property type="match status" value="1"/>
</dbReference>
<dbReference type="InterPro" id="IPR001841">
    <property type="entry name" value="Znf_RING"/>
</dbReference>
<evidence type="ECO:0000259" key="5">
    <source>
        <dbReference type="PROSITE" id="PS50089"/>
    </source>
</evidence>
<feature type="domain" description="B box-type" evidence="6">
    <location>
        <begin position="105"/>
        <end position="151"/>
    </location>
</feature>
<dbReference type="OMA" id="CHELEDM"/>